<dbReference type="AlphaFoldDB" id="A0A263CZB8"/>
<protein>
    <submittedName>
        <fullName evidence="1">Uncharacterized protein</fullName>
    </submittedName>
</protein>
<dbReference type="InParanoid" id="A0A263CZB8"/>
<evidence type="ECO:0000313" key="2">
    <source>
        <dbReference type="Proteomes" id="UP000242444"/>
    </source>
</evidence>
<organism evidence="1 2">
    <name type="scientific">Amycolatopsis antarctica</name>
    <dbReference type="NCBI Taxonomy" id="1854586"/>
    <lineage>
        <taxon>Bacteria</taxon>
        <taxon>Bacillati</taxon>
        <taxon>Actinomycetota</taxon>
        <taxon>Actinomycetes</taxon>
        <taxon>Pseudonocardiales</taxon>
        <taxon>Pseudonocardiaceae</taxon>
        <taxon>Amycolatopsis</taxon>
    </lineage>
</organism>
<dbReference type="Proteomes" id="UP000242444">
    <property type="component" value="Unassembled WGS sequence"/>
</dbReference>
<accession>A0A263CZB8</accession>
<proteinExistence type="predicted"/>
<reference evidence="1 2" key="1">
    <citation type="submission" date="2017-07" db="EMBL/GenBank/DDBJ databases">
        <title>Amycolatopsis antarcticus sp. nov., isolated from the surface of an Antarcticus brown macroalga.</title>
        <authorList>
            <person name="Wang J."/>
            <person name="Leiva S."/>
            <person name="Huang J."/>
            <person name="Huang Y."/>
        </authorList>
    </citation>
    <scope>NUCLEOTIDE SEQUENCE [LARGE SCALE GENOMIC DNA]</scope>
    <source>
        <strain evidence="1 2">AU-G6</strain>
    </source>
</reference>
<evidence type="ECO:0000313" key="1">
    <source>
        <dbReference type="EMBL" id="OZM71309.1"/>
    </source>
</evidence>
<gene>
    <name evidence="1" type="ORF">CFN78_21205</name>
</gene>
<comment type="caution">
    <text evidence="1">The sequence shown here is derived from an EMBL/GenBank/DDBJ whole genome shotgun (WGS) entry which is preliminary data.</text>
</comment>
<dbReference type="EMBL" id="NKYE01000014">
    <property type="protein sequence ID" value="OZM71309.1"/>
    <property type="molecule type" value="Genomic_DNA"/>
</dbReference>
<sequence length="119" mass="13056">MEQRNVDVRPGLLADTGRLRVTQTGVHRAGDLAVCSVVVYRYGEESALPPETVQATMLPRVVRLRWPGAGASTRRSVDLRRRSLGGDRDLVIATYAGPWAEQLGSAVLEVVDFWLNPSV</sequence>
<keyword evidence="2" id="KW-1185">Reference proteome</keyword>
<dbReference type="RefSeq" id="WP_094864612.1">
    <property type="nucleotide sequence ID" value="NZ_NKYE01000014.1"/>
</dbReference>
<name>A0A263CZB8_9PSEU</name>